<evidence type="ECO:0000313" key="2">
    <source>
        <dbReference type="Proteomes" id="UP000661691"/>
    </source>
</evidence>
<organism evidence="1 2">
    <name type="scientific">Polycladospora coralii</name>
    <dbReference type="NCBI Taxonomy" id="2771432"/>
    <lineage>
        <taxon>Bacteria</taxon>
        <taxon>Bacillati</taxon>
        <taxon>Bacillota</taxon>
        <taxon>Bacilli</taxon>
        <taxon>Bacillales</taxon>
        <taxon>Thermoactinomycetaceae</taxon>
        <taxon>Polycladospora</taxon>
    </lineage>
</organism>
<proteinExistence type="predicted"/>
<dbReference type="Proteomes" id="UP000661691">
    <property type="component" value="Unassembled WGS sequence"/>
</dbReference>
<dbReference type="NCBIfam" id="TIGR03898">
    <property type="entry name" value="lanti_MRSA_kill"/>
    <property type="match status" value="1"/>
</dbReference>
<name>A0A926N6H8_9BACL</name>
<dbReference type="Pfam" id="PF14867">
    <property type="entry name" value="Lantibiotic_a"/>
    <property type="match status" value="1"/>
</dbReference>
<keyword evidence="2" id="KW-1185">Reference proteome</keyword>
<evidence type="ECO:0000313" key="1">
    <source>
        <dbReference type="EMBL" id="MBD1372086.1"/>
    </source>
</evidence>
<dbReference type="InterPro" id="IPR029243">
    <property type="entry name" value="Lantibiotic_alpha"/>
</dbReference>
<gene>
    <name evidence="1" type="ORF">IC620_06895</name>
</gene>
<reference evidence="1" key="1">
    <citation type="submission" date="2020-09" db="EMBL/GenBank/DDBJ databases">
        <title>A novel bacterium of genus Hazenella, isolated from South China Sea.</title>
        <authorList>
            <person name="Huang H."/>
            <person name="Mo K."/>
            <person name="Hu Y."/>
        </authorList>
    </citation>
    <scope>NUCLEOTIDE SEQUENCE</scope>
    <source>
        <strain evidence="1">IB182357</strain>
    </source>
</reference>
<dbReference type="NCBIfam" id="NF000539">
    <property type="entry name" value="plantaricin"/>
    <property type="match status" value="1"/>
</dbReference>
<dbReference type="RefSeq" id="WP_191139513.1">
    <property type="nucleotide sequence ID" value="NZ_JACXAG020000003.1"/>
</dbReference>
<dbReference type="EMBL" id="JACXAH010000008">
    <property type="protein sequence ID" value="MBD1372086.1"/>
    <property type="molecule type" value="Genomic_DNA"/>
</dbReference>
<comment type="caution">
    <text evidence="1">The sequence shown here is derived from an EMBL/GenBank/DDBJ whole genome shotgun (WGS) entry which is preliminary data.</text>
</comment>
<dbReference type="AlphaFoldDB" id="A0A926N6H8"/>
<dbReference type="GO" id="GO:0050830">
    <property type="term" value="P:defense response to Gram-positive bacterium"/>
    <property type="evidence" value="ECO:0007669"/>
    <property type="project" value="InterPro"/>
</dbReference>
<protein>
    <submittedName>
        <fullName evidence="1">Plantaricin C family lantibiotic</fullName>
    </submittedName>
</protein>
<sequence length="76" mass="8164">MSKEKVVQSWKDPVYRAKSEELAPNHPAGEGLKELSDEKLANTSGAGDVDPNTLSGWLGNDGKVCTLTKECMPSCN</sequence>
<accession>A0A926N6H8</accession>
<dbReference type="InterPro" id="IPR027635">
    <property type="entry name" value="Lantibiotic2_lead_pep_dom"/>
</dbReference>